<dbReference type="KEGG" id="slb:AWJ20_1878"/>
<protein>
    <submittedName>
        <fullName evidence="2">Uncharacterized protein</fullName>
    </submittedName>
</protein>
<feature type="region of interest" description="Disordered" evidence="1">
    <location>
        <begin position="133"/>
        <end position="181"/>
    </location>
</feature>
<evidence type="ECO:0000256" key="1">
    <source>
        <dbReference type="SAM" id="MobiDB-lite"/>
    </source>
</evidence>
<feature type="compositionally biased region" description="Basic residues" evidence="1">
    <location>
        <begin position="169"/>
        <end position="181"/>
    </location>
</feature>
<reference evidence="2 3" key="1">
    <citation type="submission" date="2016-02" db="EMBL/GenBank/DDBJ databases">
        <title>Complete genome sequence and transcriptome regulation of the pentose utilising yeast Sugiyamaella lignohabitans.</title>
        <authorList>
            <person name="Bellasio M."/>
            <person name="Peymann A."/>
            <person name="Valli M."/>
            <person name="Sipitzky M."/>
            <person name="Graf A."/>
            <person name="Sauer M."/>
            <person name="Marx H."/>
            <person name="Mattanovich D."/>
        </authorList>
    </citation>
    <scope>NUCLEOTIDE SEQUENCE [LARGE SCALE GENOMIC DNA]</scope>
    <source>
        <strain evidence="2 3">CBS 10342</strain>
    </source>
</reference>
<dbReference type="AlphaFoldDB" id="A0A167E344"/>
<keyword evidence="3" id="KW-1185">Reference proteome</keyword>
<accession>A0A167E344</accession>
<evidence type="ECO:0000313" key="2">
    <source>
        <dbReference type="EMBL" id="ANB13581.1"/>
    </source>
</evidence>
<feature type="region of interest" description="Disordered" evidence="1">
    <location>
        <begin position="70"/>
        <end position="89"/>
    </location>
</feature>
<dbReference type="OrthoDB" id="5330253at2759"/>
<feature type="compositionally biased region" description="Basic and acidic residues" evidence="1">
    <location>
        <begin position="74"/>
        <end position="89"/>
    </location>
</feature>
<evidence type="ECO:0000313" key="3">
    <source>
        <dbReference type="Proteomes" id="UP000189580"/>
    </source>
</evidence>
<dbReference type="PANTHER" id="PTHR28186">
    <property type="entry name" value="MEIOTICALLY UP-REGULATED GENE 9 PROTEIN"/>
    <property type="match status" value="1"/>
</dbReference>
<organism evidence="2 3">
    <name type="scientific">Sugiyamaella lignohabitans</name>
    <dbReference type="NCBI Taxonomy" id="796027"/>
    <lineage>
        <taxon>Eukaryota</taxon>
        <taxon>Fungi</taxon>
        <taxon>Dikarya</taxon>
        <taxon>Ascomycota</taxon>
        <taxon>Saccharomycotina</taxon>
        <taxon>Dipodascomycetes</taxon>
        <taxon>Dipodascales</taxon>
        <taxon>Trichomonascaceae</taxon>
        <taxon>Sugiyamaella</taxon>
    </lineage>
</organism>
<dbReference type="Proteomes" id="UP000189580">
    <property type="component" value="Chromosome a"/>
</dbReference>
<sequence length="181" mass="20476">MAIFRRSSRQEDQPIVAGGKTMVHSKKLSNQDIHDPILTAIHSEQPFEVSTNDPNTVRMSPEGAFRDIFGNTIHDPDRSNPSRPRNERPLDTIRSFEYACTGDERLRDEMETARLGWSTRRDFSTMPRFDTNPYAAPSSSGNVINFGDGSSKPETSIYTRPLAADTTEKKKKKRGLFGRKK</sequence>
<name>A0A167E344_9ASCO</name>
<dbReference type="Pfam" id="PF10295">
    <property type="entry name" value="DUF2406"/>
    <property type="match status" value="1"/>
</dbReference>
<dbReference type="RefSeq" id="XP_018736058.1">
    <property type="nucleotide sequence ID" value="XM_018878790.1"/>
</dbReference>
<dbReference type="EMBL" id="CP014501">
    <property type="protein sequence ID" value="ANB13581.1"/>
    <property type="molecule type" value="Genomic_DNA"/>
</dbReference>
<dbReference type="PANTHER" id="PTHR28186:SF1">
    <property type="entry name" value="MEIOTICALLY UP-REGULATED GENE 9 PROTEIN"/>
    <property type="match status" value="1"/>
</dbReference>
<proteinExistence type="predicted"/>
<dbReference type="InterPro" id="IPR018809">
    <property type="entry name" value="DUF2406"/>
</dbReference>
<dbReference type="GeneID" id="30033728"/>
<gene>
    <name evidence="2" type="ORF">AWJ20_1878</name>
</gene>